<organism evidence="1 2">
    <name type="scientific">Streptomyces glaucosporus</name>
    <dbReference type="NCBI Taxonomy" id="284044"/>
    <lineage>
        <taxon>Bacteria</taxon>
        <taxon>Bacillati</taxon>
        <taxon>Actinomycetota</taxon>
        <taxon>Actinomycetes</taxon>
        <taxon>Kitasatosporales</taxon>
        <taxon>Streptomycetaceae</taxon>
        <taxon>Streptomyces</taxon>
    </lineage>
</organism>
<name>A0ABP5VVY4_9ACTN</name>
<evidence type="ECO:0000313" key="1">
    <source>
        <dbReference type="EMBL" id="GAA2413287.1"/>
    </source>
</evidence>
<accession>A0ABP5VVY4</accession>
<dbReference type="EMBL" id="BAAATJ010000029">
    <property type="protein sequence ID" value="GAA2413287.1"/>
    <property type="molecule type" value="Genomic_DNA"/>
</dbReference>
<dbReference type="Proteomes" id="UP001500058">
    <property type="component" value="Unassembled WGS sequence"/>
</dbReference>
<dbReference type="RefSeq" id="WP_344633251.1">
    <property type="nucleotide sequence ID" value="NZ_BAAATJ010000029.1"/>
</dbReference>
<reference evidence="2" key="1">
    <citation type="journal article" date="2019" name="Int. J. Syst. Evol. Microbiol.">
        <title>The Global Catalogue of Microorganisms (GCM) 10K type strain sequencing project: providing services to taxonomists for standard genome sequencing and annotation.</title>
        <authorList>
            <consortium name="The Broad Institute Genomics Platform"/>
            <consortium name="The Broad Institute Genome Sequencing Center for Infectious Disease"/>
            <person name="Wu L."/>
            <person name="Ma J."/>
        </authorList>
    </citation>
    <scope>NUCLEOTIDE SEQUENCE [LARGE SCALE GENOMIC DNA]</scope>
    <source>
        <strain evidence="2">JCM 6921</strain>
    </source>
</reference>
<proteinExistence type="predicted"/>
<dbReference type="SUPFAM" id="SSF82171">
    <property type="entry name" value="DPP6 N-terminal domain-like"/>
    <property type="match status" value="1"/>
</dbReference>
<comment type="caution">
    <text evidence="1">The sequence shown here is derived from an EMBL/GenBank/DDBJ whole genome shotgun (WGS) entry which is preliminary data.</text>
</comment>
<evidence type="ECO:0000313" key="2">
    <source>
        <dbReference type="Proteomes" id="UP001500058"/>
    </source>
</evidence>
<keyword evidence="2" id="KW-1185">Reference proteome</keyword>
<sequence length="425" mass="44112">MTTPSTTAPPVLVAADHVAGAVHLLALPGGRPLAHLTGRHMSEHAGFLALPGDRVAFVDDRAGELVVLAPFEAARGGDPVAAAVPVAVPAEHLAADPAGRHLVVTTGLGHAEEPWSDLLTAVDLAAPGGPRATPVRTRVGEPGAAVLGGGGPADGPLAVVRHREPGSWDVHRHADLLAAGPGRPAVEPRERLALPGDGHGDAHDPVTGRLFAATGSGVHRARRSGGRLVAEPPLPWAADGRDGGRGYFLRIDPRRRLLWSCLRGGPADPADWPDWTNDAWWHHLDTGRTGRVELGRGLVFRMAVAGRRVAFARCHPDGDELVLLAAGPAGTGRPRIAARVPLPPMEGAPRRGGTPWDGVQRRALAASPGAPWVAVSRGGHGEVHLFHAESRAERARLTLPTPLDEGGRLALLAPGDGAHGDPAGR</sequence>
<gene>
    <name evidence="1" type="ORF">GCM10010420_48560</name>
</gene>
<protein>
    <submittedName>
        <fullName evidence="1">Uncharacterized protein</fullName>
    </submittedName>
</protein>